<reference evidence="3" key="1">
    <citation type="submission" date="2023-01" db="EMBL/GenBank/DDBJ databases">
        <title>Comparative Genomic Analysis of the Clinically-Derived Winkia Strain NY0527 Provides Evidence into the Taxonomic Reassignment of Winkia neuii and Characterizes Their Virulence Traits.</title>
        <authorList>
            <person name="Cai X."/>
            <person name="Peng Y."/>
            <person name="Li M."/>
            <person name="Qiu Y."/>
            <person name="Wang Y."/>
            <person name="Xu L."/>
            <person name="Hou Q."/>
        </authorList>
    </citation>
    <scope>NUCLEOTIDE SEQUENCE</scope>
    <source>
        <strain evidence="3">NY0527</strain>
    </source>
</reference>
<evidence type="ECO:0000313" key="3">
    <source>
        <dbReference type="EMBL" id="WCE45699.1"/>
    </source>
</evidence>
<feature type="transmembrane region" description="Helical" evidence="1">
    <location>
        <begin position="216"/>
        <end position="232"/>
    </location>
</feature>
<evidence type="ECO:0000259" key="2">
    <source>
        <dbReference type="Pfam" id="PF10080"/>
    </source>
</evidence>
<proteinExistence type="predicted"/>
<dbReference type="EMBL" id="CP116394">
    <property type="protein sequence ID" value="WCE45699.1"/>
    <property type="molecule type" value="Genomic_DNA"/>
</dbReference>
<feature type="transmembrane region" description="Helical" evidence="1">
    <location>
        <begin position="238"/>
        <end position="255"/>
    </location>
</feature>
<keyword evidence="1" id="KW-1133">Transmembrane helix</keyword>
<dbReference type="KEGG" id="wne:PIG85_08615"/>
<dbReference type="AlphaFoldDB" id="A0AB38XNC4"/>
<feature type="transmembrane region" description="Helical" evidence="1">
    <location>
        <begin position="144"/>
        <end position="176"/>
    </location>
</feature>
<feature type="domain" description="Membrane iron-sulfur containing protein FtrD-like" evidence="2">
    <location>
        <begin position="331"/>
        <end position="431"/>
    </location>
</feature>
<keyword evidence="1" id="KW-0472">Membrane</keyword>
<evidence type="ECO:0000313" key="4">
    <source>
        <dbReference type="Proteomes" id="UP001211044"/>
    </source>
</evidence>
<dbReference type="RefSeq" id="WP_004807255.1">
    <property type="nucleotide sequence ID" value="NZ_CP116394.1"/>
</dbReference>
<organism evidence="3 4">
    <name type="scientific">Winkia neuii subsp. anitrata</name>
    <dbReference type="NCBI Taxonomy" id="29318"/>
    <lineage>
        <taxon>Bacteria</taxon>
        <taxon>Bacillati</taxon>
        <taxon>Actinomycetota</taxon>
        <taxon>Actinomycetes</taxon>
        <taxon>Actinomycetales</taxon>
        <taxon>Actinomycetaceae</taxon>
        <taxon>Winkia</taxon>
    </lineage>
</organism>
<feature type="transmembrane region" description="Helical" evidence="1">
    <location>
        <begin position="283"/>
        <end position="305"/>
    </location>
</feature>
<feature type="transmembrane region" description="Helical" evidence="1">
    <location>
        <begin position="115"/>
        <end position="132"/>
    </location>
</feature>
<dbReference type="Proteomes" id="UP001211044">
    <property type="component" value="Chromosome"/>
</dbReference>
<feature type="transmembrane region" description="Helical" evidence="1">
    <location>
        <begin position="43"/>
        <end position="65"/>
    </location>
</feature>
<accession>A0AB38XNC4</accession>
<sequence>MLEQLVQVVASLLLVSLTLGALSPTLALASGGDPVRPGSRPVLWGTVLGALLGLAMVIVHLYSIIRFDRQHLTLTTLEPTIGLGLVTLVLIWINGRKTLKAMPLSPSDRPVRRPWALAAQLCGSLWVVLTVFRASQQVYMQARTFVPVGATFFSTPTFLNIVGYCLGLALVLVAGLGVARMCRVRPTFALIITTLFMLLVSSGHVFLLLRLLYSIRAIYLVPAGVAFLTFLVNHEPMLTFAAVAITVCAAIYLYVRGRALKISGPNPAAKRLKRARSRSMRRAGWTNVIAMVISLIVLTVGAHFASGEIQLSPPEAFQEEGTNVVIPLKQIDDGHLHRFEYPTKDGTKVRFIVIKKAGSAYGVGLDACDICGASGYYEKDGHVICKLCEVAMNIATIGFKGGCNPIPLEYSVTEGKLTVPKSALEGSVKIFK</sequence>
<name>A0AB38XNC4_9ACTO</name>
<dbReference type="InterPro" id="IPR018758">
    <property type="entry name" value="FtrD-like"/>
</dbReference>
<feature type="transmembrane region" description="Helical" evidence="1">
    <location>
        <begin position="188"/>
        <end position="209"/>
    </location>
</feature>
<protein>
    <submittedName>
        <fullName evidence="3">Fe-S-containing protein</fullName>
    </submittedName>
</protein>
<feature type="transmembrane region" description="Helical" evidence="1">
    <location>
        <begin position="77"/>
        <end position="95"/>
    </location>
</feature>
<keyword evidence="1" id="KW-0812">Transmembrane</keyword>
<gene>
    <name evidence="3" type="ORF">PIG85_08615</name>
</gene>
<evidence type="ECO:0000256" key="1">
    <source>
        <dbReference type="SAM" id="Phobius"/>
    </source>
</evidence>
<dbReference type="Pfam" id="PF10080">
    <property type="entry name" value="FtrD-like"/>
    <property type="match status" value="1"/>
</dbReference>